<keyword evidence="5 8" id="KW-0472">Membrane</keyword>
<evidence type="ECO:0000256" key="4">
    <source>
        <dbReference type="ARBA" id="ARBA00023040"/>
    </source>
</evidence>
<comment type="caution">
    <text evidence="10">The sequence shown here is derived from an EMBL/GenBank/DDBJ whole genome shotgun (WGS) entry which is preliminary data.</text>
</comment>
<feature type="transmembrane region" description="Helical" evidence="8">
    <location>
        <begin position="248"/>
        <end position="272"/>
    </location>
</feature>
<evidence type="ECO:0000256" key="1">
    <source>
        <dbReference type="ARBA" id="ARBA00004141"/>
    </source>
</evidence>
<sequence>IFLTFHFLQGFSDSVNISLIGLALADLGCLIPVLWKTVSFNPLFHYSDIPFDSVDIQYLTSAWPHVCFARITGLVTGFITLERCLCVVLPLTVKRILTPRRTVLAMAAIYLAMFASVAPVFSVIHFGQKFYDLRNRSLYGLVYDADGAAVENVSFTITIFAQLFSILLVVTCTAVTTIKLKTNSKWRRSVGSASAHGGGELTRRDKKVVKMVVFISCIFITCFLPTAVNLIMGLFVTEYSFIGKFRNVYQVVWCGVYVLETTNSSVNIVVYYNMSSKY</sequence>
<keyword evidence="7" id="KW-0807">Transducer</keyword>
<feature type="non-terminal residue" evidence="10">
    <location>
        <position position="1"/>
    </location>
</feature>
<evidence type="ECO:0000313" key="11">
    <source>
        <dbReference type="Proteomes" id="UP001497497"/>
    </source>
</evidence>
<evidence type="ECO:0000256" key="3">
    <source>
        <dbReference type="ARBA" id="ARBA00022989"/>
    </source>
</evidence>
<dbReference type="AlphaFoldDB" id="A0AAV2GZ98"/>
<proteinExistence type="predicted"/>
<name>A0AAV2GZ98_LYMST</name>
<evidence type="ECO:0000256" key="7">
    <source>
        <dbReference type="ARBA" id="ARBA00023224"/>
    </source>
</evidence>
<feature type="transmembrane region" description="Helical" evidence="8">
    <location>
        <begin position="153"/>
        <end position="178"/>
    </location>
</feature>
<comment type="subcellular location">
    <subcellularLocation>
        <location evidence="1">Membrane</location>
        <topology evidence="1">Multi-pass membrane protein</topology>
    </subcellularLocation>
</comment>
<reference evidence="10 11" key="1">
    <citation type="submission" date="2024-04" db="EMBL/GenBank/DDBJ databases">
        <authorList>
            <consortium name="Genoscope - CEA"/>
            <person name="William W."/>
        </authorList>
    </citation>
    <scope>NUCLEOTIDE SEQUENCE [LARGE SCALE GENOMIC DNA]</scope>
</reference>
<dbReference type="EMBL" id="CAXITT010000001">
    <property type="protein sequence ID" value="CAL1525877.1"/>
    <property type="molecule type" value="Genomic_DNA"/>
</dbReference>
<keyword evidence="2 8" id="KW-0812">Transmembrane</keyword>
<keyword evidence="3 8" id="KW-1133">Transmembrane helix</keyword>
<dbReference type="InterPro" id="IPR017452">
    <property type="entry name" value="GPCR_Rhodpsn_7TM"/>
</dbReference>
<feature type="transmembrane region" description="Helical" evidence="8">
    <location>
        <begin position="15"/>
        <end position="35"/>
    </location>
</feature>
<dbReference type="PANTHER" id="PTHR24243:SF208">
    <property type="entry name" value="PYROKININ-1 RECEPTOR"/>
    <property type="match status" value="1"/>
</dbReference>
<accession>A0AAV2GZ98</accession>
<dbReference type="Gene3D" id="1.20.1070.10">
    <property type="entry name" value="Rhodopsin 7-helix transmembrane proteins"/>
    <property type="match status" value="1"/>
</dbReference>
<feature type="transmembrane region" description="Helical" evidence="8">
    <location>
        <begin position="211"/>
        <end position="236"/>
    </location>
</feature>
<dbReference type="GO" id="GO:0004930">
    <property type="term" value="F:G protein-coupled receptor activity"/>
    <property type="evidence" value="ECO:0007669"/>
    <property type="project" value="UniProtKB-KW"/>
</dbReference>
<evidence type="ECO:0000256" key="2">
    <source>
        <dbReference type="ARBA" id="ARBA00022692"/>
    </source>
</evidence>
<evidence type="ECO:0000313" key="10">
    <source>
        <dbReference type="EMBL" id="CAL1525877.1"/>
    </source>
</evidence>
<protein>
    <recommendedName>
        <fullName evidence="9">G-protein coupled receptors family 1 profile domain-containing protein</fullName>
    </recommendedName>
</protein>
<keyword evidence="6" id="KW-0675">Receptor</keyword>
<dbReference type="Pfam" id="PF00001">
    <property type="entry name" value="7tm_1"/>
    <property type="match status" value="1"/>
</dbReference>
<dbReference type="InterPro" id="IPR000276">
    <property type="entry name" value="GPCR_Rhodpsn"/>
</dbReference>
<evidence type="ECO:0000256" key="5">
    <source>
        <dbReference type="ARBA" id="ARBA00023136"/>
    </source>
</evidence>
<evidence type="ECO:0000259" key="9">
    <source>
        <dbReference type="PROSITE" id="PS50262"/>
    </source>
</evidence>
<gene>
    <name evidence="10" type="ORF">GSLYS_00000054001</name>
</gene>
<feature type="domain" description="G-protein coupled receptors family 1 profile" evidence="9">
    <location>
        <begin position="1"/>
        <end position="271"/>
    </location>
</feature>
<evidence type="ECO:0000256" key="6">
    <source>
        <dbReference type="ARBA" id="ARBA00023170"/>
    </source>
</evidence>
<dbReference type="PANTHER" id="PTHR24243">
    <property type="entry name" value="G-PROTEIN COUPLED RECEPTOR"/>
    <property type="match status" value="1"/>
</dbReference>
<keyword evidence="4" id="KW-0297">G-protein coupled receptor</keyword>
<dbReference type="SUPFAM" id="SSF81321">
    <property type="entry name" value="Family A G protein-coupled receptor-like"/>
    <property type="match status" value="1"/>
</dbReference>
<dbReference type="Proteomes" id="UP001497497">
    <property type="component" value="Unassembled WGS sequence"/>
</dbReference>
<organism evidence="10 11">
    <name type="scientific">Lymnaea stagnalis</name>
    <name type="common">Great pond snail</name>
    <name type="synonym">Helix stagnalis</name>
    <dbReference type="NCBI Taxonomy" id="6523"/>
    <lineage>
        <taxon>Eukaryota</taxon>
        <taxon>Metazoa</taxon>
        <taxon>Spiralia</taxon>
        <taxon>Lophotrochozoa</taxon>
        <taxon>Mollusca</taxon>
        <taxon>Gastropoda</taxon>
        <taxon>Heterobranchia</taxon>
        <taxon>Euthyneura</taxon>
        <taxon>Panpulmonata</taxon>
        <taxon>Hygrophila</taxon>
        <taxon>Lymnaeoidea</taxon>
        <taxon>Lymnaeidae</taxon>
        <taxon>Lymnaea</taxon>
    </lineage>
</organism>
<feature type="non-terminal residue" evidence="10">
    <location>
        <position position="278"/>
    </location>
</feature>
<evidence type="ECO:0000256" key="8">
    <source>
        <dbReference type="SAM" id="Phobius"/>
    </source>
</evidence>
<dbReference type="GO" id="GO:0016020">
    <property type="term" value="C:membrane"/>
    <property type="evidence" value="ECO:0007669"/>
    <property type="project" value="UniProtKB-SubCell"/>
</dbReference>
<keyword evidence="11" id="KW-1185">Reference proteome</keyword>
<feature type="transmembrane region" description="Helical" evidence="8">
    <location>
        <begin position="103"/>
        <end position="126"/>
    </location>
</feature>
<dbReference type="PROSITE" id="PS50262">
    <property type="entry name" value="G_PROTEIN_RECEP_F1_2"/>
    <property type="match status" value="1"/>
</dbReference>